<feature type="active site" evidence="7">
    <location>
        <position position="75"/>
    </location>
</feature>
<dbReference type="GO" id="GO:0005737">
    <property type="term" value="C:cytoplasm"/>
    <property type="evidence" value="ECO:0007669"/>
    <property type="project" value="UniProtKB-SubCell"/>
</dbReference>
<evidence type="ECO:0000256" key="5">
    <source>
        <dbReference type="ARBA" id="ARBA00022679"/>
    </source>
</evidence>
<evidence type="ECO:0000256" key="1">
    <source>
        <dbReference type="ARBA" id="ARBA00004496"/>
    </source>
</evidence>
<dbReference type="EMBL" id="LRRD01000021">
    <property type="protein sequence ID" value="KXW58208.1"/>
    <property type="molecule type" value="Genomic_DNA"/>
</dbReference>
<organism evidence="8 9">
    <name type="scientific">Ferrovum myxofaciens</name>
    <dbReference type="NCBI Taxonomy" id="416213"/>
    <lineage>
        <taxon>Bacteria</taxon>
        <taxon>Pseudomonadati</taxon>
        <taxon>Pseudomonadota</taxon>
        <taxon>Betaproteobacteria</taxon>
        <taxon>Ferrovales</taxon>
        <taxon>Ferrovaceae</taxon>
        <taxon>Ferrovum</taxon>
    </lineage>
</organism>
<sequence>MGVFVRSSPTVQGSGMTSERTRVRMVERLRAQGIRDETVLAALAGVPRHLFVDEALSSRAYEDSALPIGFGQTISAPYMVARMVELICAGTLPKKILEVGTGCGYQAVVLARLIPEVYSVERIGALLEKTRARLWSLRIQNLRLKHTDGFQGLPEAAPFDAIIVAAAAPRIPPALVEQLAPGGRLIVPVGTHAQHLILVEKREGEVRETILDPVHFVPLLTNLS</sequence>
<dbReference type="AlphaFoldDB" id="A0A149VYG1"/>
<dbReference type="NCBIfam" id="TIGR00080">
    <property type="entry name" value="pimt"/>
    <property type="match status" value="1"/>
</dbReference>
<dbReference type="FunFam" id="3.40.50.150:FF:000010">
    <property type="entry name" value="Protein-L-isoaspartate O-methyltransferase"/>
    <property type="match status" value="1"/>
</dbReference>
<evidence type="ECO:0000313" key="8">
    <source>
        <dbReference type="EMBL" id="KXW58208.1"/>
    </source>
</evidence>
<comment type="catalytic activity">
    <reaction evidence="7">
        <text>[protein]-L-isoaspartate + S-adenosyl-L-methionine = [protein]-L-isoaspartate alpha-methyl ester + S-adenosyl-L-homocysteine</text>
        <dbReference type="Rhea" id="RHEA:12705"/>
        <dbReference type="Rhea" id="RHEA-COMP:12143"/>
        <dbReference type="Rhea" id="RHEA-COMP:12144"/>
        <dbReference type="ChEBI" id="CHEBI:57856"/>
        <dbReference type="ChEBI" id="CHEBI:59789"/>
        <dbReference type="ChEBI" id="CHEBI:90596"/>
        <dbReference type="ChEBI" id="CHEBI:90598"/>
        <dbReference type="EC" id="2.1.1.77"/>
    </reaction>
</comment>
<gene>
    <name evidence="8" type="primary">pcm_2</name>
    <name evidence="7" type="synonym">pcm</name>
    <name evidence="8" type="ORF">FEMY_12730</name>
</gene>
<evidence type="ECO:0000256" key="2">
    <source>
        <dbReference type="ARBA" id="ARBA00005369"/>
    </source>
</evidence>
<comment type="caution">
    <text evidence="8">The sequence shown here is derived from an EMBL/GenBank/DDBJ whole genome shotgun (WGS) entry which is preliminary data.</text>
</comment>
<dbReference type="Proteomes" id="UP000075653">
    <property type="component" value="Unassembled WGS sequence"/>
</dbReference>
<evidence type="ECO:0000256" key="6">
    <source>
        <dbReference type="ARBA" id="ARBA00022691"/>
    </source>
</evidence>
<dbReference type="EC" id="2.1.1.77" evidence="7"/>
<evidence type="ECO:0000313" key="9">
    <source>
        <dbReference type="Proteomes" id="UP000075653"/>
    </source>
</evidence>
<dbReference type="HAMAP" id="MF_00090">
    <property type="entry name" value="PIMT"/>
    <property type="match status" value="1"/>
</dbReference>
<proteinExistence type="inferred from homology"/>
<dbReference type="GO" id="GO:0030091">
    <property type="term" value="P:protein repair"/>
    <property type="evidence" value="ECO:0007669"/>
    <property type="project" value="UniProtKB-UniRule"/>
</dbReference>
<keyword evidence="4 7" id="KW-0489">Methyltransferase</keyword>
<keyword evidence="3 7" id="KW-0963">Cytoplasm</keyword>
<reference evidence="8 9" key="1">
    <citation type="submission" date="2016-01" db="EMBL/GenBank/DDBJ databases">
        <title>Genome sequence of the acidophilic iron oxidising Ferrovum strain Z-31.</title>
        <authorList>
            <person name="Poehlein A."/>
            <person name="Ullrich S.R."/>
            <person name="Schloemann M."/>
            <person name="Muehling M."/>
            <person name="Daniel R."/>
        </authorList>
    </citation>
    <scope>NUCLEOTIDE SEQUENCE [LARGE SCALE GENOMIC DNA]</scope>
    <source>
        <strain evidence="8 9">Z-31</strain>
    </source>
</reference>
<dbReference type="InterPro" id="IPR000682">
    <property type="entry name" value="PCMT"/>
</dbReference>
<keyword evidence="6 7" id="KW-0949">S-adenosyl-L-methionine</keyword>
<dbReference type="STRING" id="1789004.FEMY_12730"/>
<dbReference type="GO" id="GO:0032259">
    <property type="term" value="P:methylation"/>
    <property type="evidence" value="ECO:0007669"/>
    <property type="project" value="UniProtKB-KW"/>
</dbReference>
<dbReference type="SUPFAM" id="SSF53335">
    <property type="entry name" value="S-adenosyl-L-methionine-dependent methyltransferases"/>
    <property type="match status" value="1"/>
</dbReference>
<dbReference type="GO" id="GO:0004719">
    <property type="term" value="F:protein-L-isoaspartate (D-aspartate) O-methyltransferase activity"/>
    <property type="evidence" value="ECO:0007669"/>
    <property type="project" value="UniProtKB-UniRule"/>
</dbReference>
<evidence type="ECO:0000256" key="7">
    <source>
        <dbReference type="HAMAP-Rule" id="MF_00090"/>
    </source>
</evidence>
<dbReference type="PATRIC" id="fig|1789004.3.peg.1293"/>
<name>A0A149VYG1_9PROT</name>
<evidence type="ECO:0000256" key="4">
    <source>
        <dbReference type="ARBA" id="ARBA00022603"/>
    </source>
</evidence>
<keyword evidence="5 7" id="KW-0808">Transferase</keyword>
<keyword evidence="9" id="KW-1185">Reference proteome</keyword>
<dbReference type="Gene3D" id="3.40.50.150">
    <property type="entry name" value="Vaccinia Virus protein VP39"/>
    <property type="match status" value="1"/>
</dbReference>
<dbReference type="PANTHER" id="PTHR11579:SF0">
    <property type="entry name" value="PROTEIN-L-ISOASPARTATE(D-ASPARTATE) O-METHYLTRANSFERASE"/>
    <property type="match status" value="1"/>
</dbReference>
<evidence type="ECO:0000256" key="3">
    <source>
        <dbReference type="ARBA" id="ARBA00022490"/>
    </source>
</evidence>
<protein>
    <recommendedName>
        <fullName evidence="7">Protein-L-isoaspartate O-methyltransferase</fullName>
        <ecNumber evidence="7">2.1.1.77</ecNumber>
    </recommendedName>
    <alternativeName>
        <fullName evidence="7">L-isoaspartyl protein carboxyl methyltransferase</fullName>
    </alternativeName>
    <alternativeName>
        <fullName evidence="7">Protein L-isoaspartyl methyltransferase</fullName>
    </alternativeName>
    <alternativeName>
        <fullName evidence="7">Protein-beta-aspartate methyltransferase</fullName>
        <shortName evidence="7">PIMT</shortName>
    </alternativeName>
</protein>
<comment type="subcellular location">
    <subcellularLocation>
        <location evidence="1 7">Cytoplasm</location>
    </subcellularLocation>
</comment>
<comment type="function">
    <text evidence="7">Catalyzes the methyl esterification of L-isoaspartyl residues in peptides and proteins that result from spontaneous decomposition of normal L-aspartyl and L-asparaginyl residues. It plays a role in the repair and/or degradation of damaged proteins.</text>
</comment>
<dbReference type="PANTHER" id="PTHR11579">
    <property type="entry name" value="PROTEIN-L-ISOASPARTATE O-METHYLTRANSFERASE"/>
    <property type="match status" value="1"/>
</dbReference>
<comment type="similarity">
    <text evidence="2 7">Belongs to the methyltransferase superfamily. L-isoaspartyl/D-aspartyl protein methyltransferase family.</text>
</comment>
<dbReference type="InterPro" id="IPR029063">
    <property type="entry name" value="SAM-dependent_MTases_sf"/>
</dbReference>
<dbReference type="Pfam" id="PF01135">
    <property type="entry name" value="PCMT"/>
    <property type="match status" value="1"/>
</dbReference>
<accession>A0A149VYG1</accession>
<dbReference type="NCBIfam" id="NF001453">
    <property type="entry name" value="PRK00312.1"/>
    <property type="match status" value="1"/>
</dbReference>
<dbReference type="CDD" id="cd02440">
    <property type="entry name" value="AdoMet_MTases"/>
    <property type="match status" value="1"/>
</dbReference>